<accession>A0A166ISK7</accession>
<evidence type="ECO:0008006" key="4">
    <source>
        <dbReference type="Google" id="ProtNLM"/>
    </source>
</evidence>
<protein>
    <recommendedName>
        <fullName evidence="4">NAD(P)-binding domain-containing protein</fullName>
    </recommendedName>
</protein>
<dbReference type="EMBL" id="KV428005">
    <property type="protein sequence ID" value="KZT44028.1"/>
    <property type="molecule type" value="Genomic_DNA"/>
</dbReference>
<dbReference type="InterPro" id="IPR036291">
    <property type="entry name" value="NAD(P)-bd_dom_sf"/>
</dbReference>
<dbReference type="OrthoDB" id="63935at2759"/>
<gene>
    <name evidence="2" type="ORF">SISSUDRAFT_1013054</name>
</gene>
<evidence type="ECO:0000313" key="3">
    <source>
        <dbReference type="Proteomes" id="UP000076798"/>
    </source>
</evidence>
<evidence type="ECO:0000313" key="2">
    <source>
        <dbReference type="EMBL" id="KZT44028.1"/>
    </source>
</evidence>
<comment type="similarity">
    <text evidence="1">Belongs to the avfA family.</text>
</comment>
<dbReference type="AlphaFoldDB" id="A0A166ISK7"/>
<organism evidence="2 3">
    <name type="scientific">Sistotremastrum suecicum HHB10207 ss-3</name>
    <dbReference type="NCBI Taxonomy" id="1314776"/>
    <lineage>
        <taxon>Eukaryota</taxon>
        <taxon>Fungi</taxon>
        <taxon>Dikarya</taxon>
        <taxon>Basidiomycota</taxon>
        <taxon>Agaricomycotina</taxon>
        <taxon>Agaricomycetes</taxon>
        <taxon>Sistotremastrales</taxon>
        <taxon>Sistotremastraceae</taxon>
        <taxon>Sistotremastrum</taxon>
    </lineage>
</organism>
<dbReference type="PANTHER" id="PTHR43355">
    <property type="entry name" value="FLAVIN REDUCTASE (NADPH)"/>
    <property type="match status" value="1"/>
</dbReference>
<name>A0A166ISK7_9AGAM</name>
<dbReference type="GO" id="GO:0004074">
    <property type="term" value="F:biliverdin reductase [NAD(P)H] activity"/>
    <property type="evidence" value="ECO:0007669"/>
    <property type="project" value="TreeGrafter"/>
</dbReference>
<keyword evidence="3" id="KW-1185">Reference proteome</keyword>
<dbReference type="GO" id="GO:0042602">
    <property type="term" value="F:riboflavin reductase (NADPH) activity"/>
    <property type="evidence" value="ECO:0007669"/>
    <property type="project" value="TreeGrafter"/>
</dbReference>
<sequence>MNYLVVGGSKNIGYLTSVRLLESGNTVTFLLRKLSVFENDETIQKYVKSGHVRLVQGDALSRDDVARAWQKAAEGEPGLVEGVVFSVGGIPSFKLTKGFVQTPANLVTLCLLNVLATWPHAMAKQPKLVVVTSNGLSKETHNALPFLLRLMYSYLLAQPHEDKLGVERAVYQAAGREWKEREPNQEVLHSGWKSLLREGAWLPDTVIVRPALFTDGECLADAPKPKLYRTSDGVLPSAWTISRKDTAHFIATKVLADWDSWKGKEIVIAY</sequence>
<proteinExistence type="inferred from homology"/>
<dbReference type="PANTHER" id="PTHR43355:SF2">
    <property type="entry name" value="FLAVIN REDUCTASE (NADPH)"/>
    <property type="match status" value="1"/>
</dbReference>
<dbReference type="InterPro" id="IPR051606">
    <property type="entry name" value="Polyketide_Oxido-like"/>
</dbReference>
<evidence type="ECO:0000256" key="1">
    <source>
        <dbReference type="ARBA" id="ARBA00038376"/>
    </source>
</evidence>
<dbReference type="Gene3D" id="3.40.50.720">
    <property type="entry name" value="NAD(P)-binding Rossmann-like Domain"/>
    <property type="match status" value="1"/>
</dbReference>
<reference evidence="2 3" key="1">
    <citation type="journal article" date="2016" name="Mol. Biol. Evol.">
        <title>Comparative Genomics of Early-Diverging Mushroom-Forming Fungi Provides Insights into the Origins of Lignocellulose Decay Capabilities.</title>
        <authorList>
            <person name="Nagy L.G."/>
            <person name="Riley R."/>
            <person name="Tritt A."/>
            <person name="Adam C."/>
            <person name="Daum C."/>
            <person name="Floudas D."/>
            <person name="Sun H."/>
            <person name="Yadav J.S."/>
            <person name="Pangilinan J."/>
            <person name="Larsson K.H."/>
            <person name="Matsuura K."/>
            <person name="Barry K."/>
            <person name="Labutti K."/>
            <person name="Kuo R."/>
            <person name="Ohm R.A."/>
            <person name="Bhattacharya S.S."/>
            <person name="Shirouzu T."/>
            <person name="Yoshinaga Y."/>
            <person name="Martin F.M."/>
            <person name="Grigoriev I.V."/>
            <person name="Hibbett D.S."/>
        </authorList>
    </citation>
    <scope>NUCLEOTIDE SEQUENCE [LARGE SCALE GENOMIC DNA]</scope>
    <source>
        <strain evidence="2 3">HHB10207 ss-3</strain>
    </source>
</reference>
<dbReference type="Proteomes" id="UP000076798">
    <property type="component" value="Unassembled WGS sequence"/>
</dbReference>
<dbReference type="SUPFAM" id="SSF51735">
    <property type="entry name" value="NAD(P)-binding Rossmann-fold domains"/>
    <property type="match status" value="1"/>
</dbReference>